<dbReference type="GO" id="GO:0005930">
    <property type="term" value="C:axoneme"/>
    <property type="evidence" value="ECO:0007669"/>
    <property type="project" value="UniProtKB-SubCell"/>
</dbReference>
<organism evidence="3 4">
    <name type="scientific">Edaphochlamys debaryana</name>
    <dbReference type="NCBI Taxonomy" id="47281"/>
    <lineage>
        <taxon>Eukaryota</taxon>
        <taxon>Viridiplantae</taxon>
        <taxon>Chlorophyta</taxon>
        <taxon>core chlorophytes</taxon>
        <taxon>Chlorophyceae</taxon>
        <taxon>CS clade</taxon>
        <taxon>Chlamydomonadales</taxon>
        <taxon>Chlamydomonadales incertae sedis</taxon>
        <taxon>Edaphochlamys</taxon>
    </lineage>
</organism>
<dbReference type="SUPFAM" id="SSF52047">
    <property type="entry name" value="RNI-like"/>
    <property type="match status" value="2"/>
</dbReference>
<sequence>MNARLVCKDWCQTLLAGRSHLLVHLRPVAADTDRPADASALAQARRLFPALDSLSLVLCERLPPVEMLALTTAMGAQPFFASGLRHLAFRTLSPAQGSRSSLWSSLPCFPANLTQLTSLESLTFSGRAPSTEVLSTLAPALPRLTALVVGVGVGAPQGGGGRADGAPAAAAATDAEEELDPAGCSGCPGLALPADLAPRLGLRRSALKPLCEMTSLRRLCVPLAAELDESGGHALAHAAAGTPWPLRELTALSGLTELRLAGAAVKAETVRCLLRGLPALRSLGLVIKGPGRVYDRHDLPAWRRLARCELRLVDRDLEGEAQLLALGLRSSLTALHVRNCSVTPFALSALSDLAALTELSLGAWVPKPSAAALARAGGSPSTAAVVAGEGVSAAAAALLAGPLGRRLHVLRMDLGGAGKDLYDHFPTMAAAWRHGPLRRLHVASASAYRLGASGALAALQGLGGLRELKVAVKGPACRDGSCLRAAWLPPHLTSLELAGIHLPCAQAEEEAEAGAGRGQHPQDRQGPCEQGQQEEAGVCGKDAAEAEPAPEAGAGARKPLQEVQHARAEAAGPSGRPPLAPPPLPPAGRRHRHRRAKSTAADAAPEFALAADVAEAPSGPAHRRRSVPVAALPPLQHPVGTPLGAAAAAALVTPPGQAAGPGDGPSSAAAAAANEAAGGGCGAGGSCCGHARLRRLQRLSLHSCRFGCCDHLEAALGPQALPSLTSLDLVDVAGLSDAQAVGLGALGGLTSLGVVATGPSCLHSSSLAVASGLTRLRRLRWAVGDALDTPPHPEVLKPLRRLAVLELSHGMWARLGRWGGAGGLAEALPQTELAATQ</sequence>
<evidence type="ECO:0000313" key="3">
    <source>
        <dbReference type="EMBL" id="KAG2493197.1"/>
    </source>
</evidence>
<dbReference type="EMBL" id="JAEHOE010000039">
    <property type="protein sequence ID" value="KAG2493197.1"/>
    <property type="molecule type" value="Genomic_DNA"/>
</dbReference>
<reference evidence="3" key="1">
    <citation type="journal article" date="2020" name="bioRxiv">
        <title>Comparative genomics of Chlamydomonas.</title>
        <authorList>
            <person name="Craig R.J."/>
            <person name="Hasan A.R."/>
            <person name="Ness R.W."/>
            <person name="Keightley P.D."/>
        </authorList>
    </citation>
    <scope>NUCLEOTIDE SEQUENCE</scope>
    <source>
        <strain evidence="3">CCAP 11/70</strain>
    </source>
</reference>
<dbReference type="Gene3D" id="3.80.10.10">
    <property type="entry name" value="Ribonuclease Inhibitor"/>
    <property type="match status" value="1"/>
</dbReference>
<feature type="region of interest" description="Disordered" evidence="2">
    <location>
        <begin position="511"/>
        <end position="603"/>
    </location>
</feature>
<dbReference type="InterPro" id="IPR032675">
    <property type="entry name" value="LRR_dom_sf"/>
</dbReference>
<comment type="subcellular location">
    <subcellularLocation>
        <location evidence="1">Cytoplasm</location>
        <location evidence="1">Cytoskeleton</location>
        <location evidence="1">Cilium axoneme</location>
    </subcellularLocation>
</comment>
<name>A0A836BYQ4_9CHLO</name>
<evidence type="ECO:0000256" key="2">
    <source>
        <dbReference type="SAM" id="MobiDB-lite"/>
    </source>
</evidence>
<gene>
    <name evidence="3" type="ORF">HYH03_008617</name>
</gene>
<accession>A0A836BYQ4</accession>
<keyword evidence="4" id="KW-1185">Reference proteome</keyword>
<dbReference type="Proteomes" id="UP000612055">
    <property type="component" value="Unassembled WGS sequence"/>
</dbReference>
<evidence type="ECO:0000256" key="1">
    <source>
        <dbReference type="ARBA" id="ARBA00004430"/>
    </source>
</evidence>
<feature type="compositionally biased region" description="Low complexity" evidence="2">
    <location>
        <begin position="546"/>
        <end position="556"/>
    </location>
</feature>
<proteinExistence type="predicted"/>
<feature type="compositionally biased region" description="Basic residues" evidence="2">
    <location>
        <begin position="588"/>
        <end position="597"/>
    </location>
</feature>
<comment type="caution">
    <text evidence="3">The sequence shown here is derived from an EMBL/GenBank/DDBJ whole genome shotgun (WGS) entry which is preliminary data.</text>
</comment>
<protein>
    <submittedName>
        <fullName evidence="3">Uncharacterized protein</fullName>
    </submittedName>
</protein>
<dbReference type="OrthoDB" id="541129at2759"/>
<evidence type="ECO:0000313" key="4">
    <source>
        <dbReference type="Proteomes" id="UP000612055"/>
    </source>
</evidence>
<feature type="compositionally biased region" description="Pro residues" evidence="2">
    <location>
        <begin position="575"/>
        <end position="586"/>
    </location>
</feature>
<dbReference type="AlphaFoldDB" id="A0A836BYQ4"/>